<name>K3YY65_SETIT</name>
<reference evidence="2" key="2">
    <citation type="submission" date="2018-08" db="UniProtKB">
        <authorList>
            <consortium name="EnsemblPlants"/>
        </authorList>
    </citation>
    <scope>IDENTIFICATION</scope>
    <source>
        <strain evidence="2">Yugu1</strain>
    </source>
</reference>
<sequence>PRSEDESQISSRPARQHQPRPPPESEKLKRQLARLCDLEPGPSPRRQLARKDEKHLLLGLCTVNKTIRRWEQEERGCELDKVLLRIAIVIYLFDC</sequence>
<dbReference type="Proteomes" id="UP000004995">
    <property type="component" value="Unassembled WGS sequence"/>
</dbReference>
<dbReference type="HOGENOM" id="CLU_2379005_0_0_1"/>
<evidence type="ECO:0000313" key="3">
    <source>
        <dbReference type="Proteomes" id="UP000004995"/>
    </source>
</evidence>
<organism evidence="2 3">
    <name type="scientific">Setaria italica</name>
    <name type="common">Foxtail millet</name>
    <name type="synonym">Panicum italicum</name>
    <dbReference type="NCBI Taxonomy" id="4555"/>
    <lineage>
        <taxon>Eukaryota</taxon>
        <taxon>Viridiplantae</taxon>
        <taxon>Streptophyta</taxon>
        <taxon>Embryophyta</taxon>
        <taxon>Tracheophyta</taxon>
        <taxon>Spermatophyta</taxon>
        <taxon>Magnoliopsida</taxon>
        <taxon>Liliopsida</taxon>
        <taxon>Poales</taxon>
        <taxon>Poaceae</taxon>
        <taxon>PACMAD clade</taxon>
        <taxon>Panicoideae</taxon>
        <taxon>Panicodae</taxon>
        <taxon>Paniceae</taxon>
        <taxon>Cenchrinae</taxon>
        <taxon>Setaria</taxon>
    </lineage>
</organism>
<evidence type="ECO:0000313" key="2">
    <source>
        <dbReference type="EnsemblPlants" id="KQL27811"/>
    </source>
</evidence>
<evidence type="ECO:0000256" key="1">
    <source>
        <dbReference type="SAM" id="MobiDB-lite"/>
    </source>
</evidence>
<proteinExistence type="predicted"/>
<accession>K3YY65</accession>
<dbReference type="eggNOG" id="ENOG502R52Z">
    <property type="taxonomic scope" value="Eukaryota"/>
</dbReference>
<keyword evidence="3" id="KW-1185">Reference proteome</keyword>
<dbReference type="Gramene" id="KQL27811">
    <property type="protein sequence ID" value="KQL27811"/>
    <property type="gene ID" value="SETIT_019215mg"/>
</dbReference>
<dbReference type="InParanoid" id="K3YY65"/>
<reference evidence="3" key="1">
    <citation type="journal article" date="2012" name="Nat. Biotechnol.">
        <title>Reference genome sequence of the model plant Setaria.</title>
        <authorList>
            <person name="Bennetzen J.L."/>
            <person name="Schmutz J."/>
            <person name="Wang H."/>
            <person name="Percifield R."/>
            <person name="Hawkins J."/>
            <person name="Pontaroli A.C."/>
            <person name="Estep M."/>
            <person name="Feng L."/>
            <person name="Vaughn J.N."/>
            <person name="Grimwood J."/>
            <person name="Jenkins J."/>
            <person name="Barry K."/>
            <person name="Lindquist E."/>
            <person name="Hellsten U."/>
            <person name="Deshpande S."/>
            <person name="Wang X."/>
            <person name="Wu X."/>
            <person name="Mitros T."/>
            <person name="Triplett J."/>
            <person name="Yang X."/>
            <person name="Ye C.Y."/>
            <person name="Mauro-Herrera M."/>
            <person name="Wang L."/>
            <person name="Li P."/>
            <person name="Sharma M."/>
            <person name="Sharma R."/>
            <person name="Ronald P.C."/>
            <person name="Panaud O."/>
            <person name="Kellogg E.A."/>
            <person name="Brutnell T.P."/>
            <person name="Doust A.N."/>
            <person name="Tuskan G.A."/>
            <person name="Rokhsar D."/>
            <person name="Devos K.M."/>
        </authorList>
    </citation>
    <scope>NUCLEOTIDE SEQUENCE [LARGE SCALE GENOMIC DNA]</scope>
    <source>
        <strain evidence="3">cv. Yugu1</strain>
    </source>
</reference>
<feature type="region of interest" description="Disordered" evidence="1">
    <location>
        <begin position="1"/>
        <end position="29"/>
    </location>
</feature>
<dbReference type="EnsemblPlants" id="KQL27811">
    <property type="protein sequence ID" value="KQL27811"/>
    <property type="gene ID" value="SETIT_019215mg"/>
</dbReference>
<protein>
    <submittedName>
        <fullName evidence="2">Uncharacterized protein</fullName>
    </submittedName>
</protein>
<dbReference type="AlphaFoldDB" id="K3YY65"/>
<dbReference type="EMBL" id="AGNK02000012">
    <property type="status" value="NOT_ANNOTATED_CDS"/>
    <property type="molecule type" value="Genomic_DNA"/>
</dbReference>